<name>A1WTL8_HALHL</name>
<keyword evidence="1" id="KW-0732">Signal</keyword>
<accession>A1WTL8</accession>
<dbReference type="RefSeq" id="WP_011813053.1">
    <property type="nucleotide sequence ID" value="NC_008789.1"/>
</dbReference>
<dbReference type="EMBL" id="CP000544">
    <property type="protein sequence ID" value="ABM61030.1"/>
    <property type="molecule type" value="Genomic_DNA"/>
</dbReference>
<evidence type="ECO:0008006" key="4">
    <source>
        <dbReference type="Google" id="ProtNLM"/>
    </source>
</evidence>
<evidence type="ECO:0000256" key="1">
    <source>
        <dbReference type="SAM" id="SignalP"/>
    </source>
</evidence>
<sequence length="358" mass="39449">MNNKTKSLVLSGAAVALATPMSSALALDDVLSFGAWVNYNYNVDDDASEDRFGDLDFESFNIYANHEHGDWFLDSEVRLGKGSFQGSGISEQGSEATADRNVIGIKELAIGRHYGEEWTMTIGKTTVPFTYSRFNFWPGARNMAGFDDQDGVGIRFDNDPVNTPFDMSLMFVKSQNFGNETTSLDDGQRTFWGTDDTYHVMNTLVGDFGFTTGDFRHGVSVQAGQLADQDDTDEIEGHYAAGLYSEGTVGALDLSAQFVHYDLDEVDGDVTQGSGQKAMVNVGTDVGSWYTYSDLSMSMPDSDIADDDQIDLVLGGRYNYGPGNIYVEVLLENLTDDEDVETNDEFSQSIDLTMDYYF</sequence>
<evidence type="ECO:0000313" key="3">
    <source>
        <dbReference type="Proteomes" id="UP000000647"/>
    </source>
</evidence>
<dbReference type="eggNOG" id="ENOG502Z9CZ">
    <property type="taxonomic scope" value="Bacteria"/>
</dbReference>
<reference evidence="2 3" key="2">
    <citation type="journal article" date="2013" name="Stand. Genomic Sci.">
        <title>Complete genome sequence of Halorhodospira halophila SL1.</title>
        <authorList>
            <person name="Challacombe J.F."/>
            <person name="Majid S."/>
            <person name="Deole R."/>
            <person name="Brettin T.S."/>
            <person name="Bruce D."/>
            <person name="Delano S.F."/>
            <person name="Detter J.C."/>
            <person name="Gleasner C.D."/>
            <person name="Han C.S."/>
            <person name="Misra M."/>
            <person name="Reitenga K.G."/>
            <person name="Mikhailova N."/>
            <person name="Woyke T."/>
            <person name="Pitluck S."/>
            <person name="Nolan M."/>
            <person name="Land M.L."/>
            <person name="Saunders E."/>
            <person name="Tapia R."/>
            <person name="Lapidus A."/>
            <person name="Ivanova N."/>
            <person name="Hoff W.D."/>
        </authorList>
    </citation>
    <scope>NUCLEOTIDE SEQUENCE [LARGE SCALE GENOMIC DNA]</scope>
    <source>
        <strain evidence="3">DSM 244 / SL1</strain>
    </source>
</reference>
<dbReference type="HOGENOM" id="CLU_728892_0_0_6"/>
<feature type="signal peptide" evidence="1">
    <location>
        <begin position="1"/>
        <end position="26"/>
    </location>
</feature>
<reference evidence="3" key="1">
    <citation type="submission" date="2006-12" db="EMBL/GenBank/DDBJ databases">
        <title>Complete sequence of Halorhodospira halophila SL1.</title>
        <authorList>
            <consortium name="US DOE Joint Genome Institute"/>
            <person name="Copeland A."/>
            <person name="Lucas S."/>
            <person name="Lapidus A."/>
            <person name="Barry K."/>
            <person name="Detter J.C."/>
            <person name="Glavina del Rio T."/>
            <person name="Hammon N."/>
            <person name="Israni S."/>
            <person name="Dalin E."/>
            <person name="Tice H."/>
            <person name="Pitluck S."/>
            <person name="Saunders E."/>
            <person name="Brettin T."/>
            <person name="Bruce D."/>
            <person name="Han C."/>
            <person name="Tapia R."/>
            <person name="Schmutz J."/>
            <person name="Larimer F."/>
            <person name="Land M."/>
            <person name="Hauser L."/>
            <person name="Kyrpides N."/>
            <person name="Mikhailova N."/>
            <person name="Hoff W."/>
            <person name="Richardson P."/>
        </authorList>
    </citation>
    <scope>NUCLEOTIDE SEQUENCE [LARGE SCALE GENOMIC DNA]</scope>
    <source>
        <strain evidence="3">DSM 244 / SL1</strain>
    </source>
</reference>
<dbReference type="OrthoDB" id="625456at2"/>
<keyword evidence="3" id="KW-1185">Reference proteome</keyword>
<protein>
    <recommendedName>
        <fullName evidence="4">Porin</fullName>
    </recommendedName>
</protein>
<evidence type="ECO:0000313" key="2">
    <source>
        <dbReference type="EMBL" id="ABM61030.1"/>
    </source>
</evidence>
<gene>
    <name evidence="2" type="ordered locus">Hhal_0236</name>
</gene>
<dbReference type="STRING" id="349124.Hhal_0236"/>
<organism evidence="2 3">
    <name type="scientific">Halorhodospira halophila (strain DSM 244 / SL1)</name>
    <name type="common">Ectothiorhodospira halophila (strain DSM 244 / SL1)</name>
    <dbReference type="NCBI Taxonomy" id="349124"/>
    <lineage>
        <taxon>Bacteria</taxon>
        <taxon>Pseudomonadati</taxon>
        <taxon>Pseudomonadota</taxon>
        <taxon>Gammaproteobacteria</taxon>
        <taxon>Chromatiales</taxon>
        <taxon>Ectothiorhodospiraceae</taxon>
        <taxon>Halorhodospira</taxon>
    </lineage>
</organism>
<dbReference type="KEGG" id="hha:Hhal_0236"/>
<feature type="chain" id="PRO_5002640848" description="Porin" evidence="1">
    <location>
        <begin position="27"/>
        <end position="358"/>
    </location>
</feature>
<dbReference type="AlphaFoldDB" id="A1WTL8"/>
<proteinExistence type="predicted"/>
<dbReference type="Proteomes" id="UP000000647">
    <property type="component" value="Chromosome"/>
</dbReference>